<keyword evidence="1" id="KW-1185">Reference proteome</keyword>
<gene>
    <name evidence="2" type="ORF">PgNI_04707</name>
</gene>
<dbReference type="InterPro" id="IPR036412">
    <property type="entry name" value="HAD-like_sf"/>
</dbReference>
<sequence>MDVVLDFDGTITVKDSIHCLGEFGVSHQQKRRRHDLSSTWERIVSDYVADHKTHVSAYSPAEADRVTHHDERAFLHSLQNVDVKSLGRVADSRIFEGCTADDLYGAGQEAVRTGKVAARSGFAEFVAAMRGAGATLSILSVNWSAAFIKGVLSQCGDHVVIDDVVSNEITTDGKIGCLGGGDEAGTPMMTSLHKLKALQARSAASSGENQAKPKTTIYFGDSTTDLECLLAADIGIVMANDENSLLLRALSRLGFDTPHALDVSRRREQMPTTMGTRRRLAWVTNFTEVLESGILDPTETSDA</sequence>
<dbReference type="KEGG" id="pgri:PgNI_04707"/>
<dbReference type="RefSeq" id="XP_030983597.1">
    <property type="nucleotide sequence ID" value="XM_031124750.1"/>
</dbReference>
<protein>
    <submittedName>
        <fullName evidence="2">Uncharacterized protein</fullName>
    </submittedName>
</protein>
<reference evidence="2" key="1">
    <citation type="journal article" date="2019" name="Mol. Biol. Evol.">
        <title>Blast fungal genomes show frequent chromosomal changes, gene gains and losses, and effector gene turnover.</title>
        <authorList>
            <person name="Gomez Luciano L.B."/>
            <person name="Jason Tsai I."/>
            <person name="Chuma I."/>
            <person name="Tosa Y."/>
            <person name="Chen Y.H."/>
            <person name="Li J.Y."/>
            <person name="Li M.Y."/>
            <person name="Jade Lu M.Y."/>
            <person name="Nakayashiki H."/>
            <person name="Li W.H."/>
        </authorList>
    </citation>
    <scope>NUCLEOTIDE SEQUENCE</scope>
    <source>
        <strain evidence="2">NI907</strain>
    </source>
</reference>
<dbReference type="Proteomes" id="UP000515153">
    <property type="component" value="Unplaced"/>
</dbReference>
<dbReference type="SUPFAM" id="SSF56784">
    <property type="entry name" value="HAD-like"/>
    <property type="match status" value="1"/>
</dbReference>
<dbReference type="GeneID" id="41959659"/>
<evidence type="ECO:0000313" key="1">
    <source>
        <dbReference type="Proteomes" id="UP000515153"/>
    </source>
</evidence>
<dbReference type="PANTHER" id="PTHR28181:SF1">
    <property type="entry name" value="COLD TOLERANCE PROTEIN 1"/>
    <property type="match status" value="1"/>
</dbReference>
<dbReference type="AlphaFoldDB" id="A0A6P8B8S0"/>
<proteinExistence type="predicted"/>
<reference evidence="2" key="2">
    <citation type="submission" date="2019-10" db="EMBL/GenBank/DDBJ databases">
        <authorList>
            <consortium name="NCBI Genome Project"/>
        </authorList>
    </citation>
    <scope>NUCLEOTIDE SEQUENCE</scope>
    <source>
        <strain evidence="2">NI907</strain>
    </source>
</reference>
<name>A0A6P8B8S0_PYRGI</name>
<dbReference type="InterPro" id="IPR023214">
    <property type="entry name" value="HAD_sf"/>
</dbReference>
<dbReference type="Pfam" id="PF12710">
    <property type="entry name" value="HAD"/>
    <property type="match status" value="1"/>
</dbReference>
<dbReference type="InterPro" id="IPR050849">
    <property type="entry name" value="HAD-like_hydrolase_phosphatase"/>
</dbReference>
<organism evidence="1 2">
    <name type="scientific">Pyricularia grisea</name>
    <name type="common">Crabgrass-specific blast fungus</name>
    <name type="synonym">Magnaporthe grisea</name>
    <dbReference type="NCBI Taxonomy" id="148305"/>
    <lineage>
        <taxon>Eukaryota</taxon>
        <taxon>Fungi</taxon>
        <taxon>Dikarya</taxon>
        <taxon>Ascomycota</taxon>
        <taxon>Pezizomycotina</taxon>
        <taxon>Sordariomycetes</taxon>
        <taxon>Sordariomycetidae</taxon>
        <taxon>Magnaporthales</taxon>
        <taxon>Pyriculariaceae</taxon>
        <taxon>Pyricularia</taxon>
    </lineage>
</organism>
<dbReference type="Gene3D" id="3.40.50.1000">
    <property type="entry name" value="HAD superfamily/HAD-like"/>
    <property type="match status" value="1"/>
</dbReference>
<reference evidence="2" key="3">
    <citation type="submission" date="2025-08" db="UniProtKB">
        <authorList>
            <consortium name="RefSeq"/>
        </authorList>
    </citation>
    <scope>IDENTIFICATION</scope>
    <source>
        <strain evidence="2">NI907</strain>
    </source>
</reference>
<dbReference type="PANTHER" id="PTHR28181">
    <property type="entry name" value="UPF0655 PROTEIN YCR015C"/>
    <property type="match status" value="1"/>
</dbReference>
<dbReference type="CDD" id="cd01427">
    <property type="entry name" value="HAD_like"/>
    <property type="match status" value="1"/>
</dbReference>
<accession>A0A6P8B8S0</accession>
<evidence type="ECO:0000313" key="2">
    <source>
        <dbReference type="RefSeq" id="XP_030983597.1"/>
    </source>
</evidence>